<keyword evidence="6" id="KW-1133">Transmembrane helix</keyword>
<dbReference type="PANTHER" id="PTHR10170:SF10">
    <property type="entry name" value="HUNTINGTIN"/>
    <property type="match status" value="1"/>
</dbReference>
<dbReference type="GO" id="GO:0005634">
    <property type="term" value="C:nucleus"/>
    <property type="evidence" value="ECO:0007669"/>
    <property type="project" value="UniProtKB-SubCell"/>
</dbReference>
<evidence type="ECO:0000256" key="5">
    <source>
        <dbReference type="ARBA" id="ARBA00023242"/>
    </source>
</evidence>
<feature type="domain" description="Galectin" evidence="7">
    <location>
        <begin position="46"/>
        <end position="170"/>
    </location>
</feature>
<evidence type="ECO:0000259" key="7">
    <source>
        <dbReference type="PROSITE" id="PS51304"/>
    </source>
</evidence>
<dbReference type="InterPro" id="IPR001079">
    <property type="entry name" value="Galectin_CRD"/>
</dbReference>
<dbReference type="Pfam" id="PF20925">
    <property type="entry name" value="Htt_bridge"/>
    <property type="match status" value="1"/>
</dbReference>
<dbReference type="Proteomes" id="UP000663856">
    <property type="component" value="Unassembled WGS sequence"/>
</dbReference>
<dbReference type="PANTHER" id="PTHR10170">
    <property type="entry name" value="HUNTINGTON DISEASE PROTEIN"/>
    <property type="match status" value="1"/>
</dbReference>
<dbReference type="SMART" id="SM00276">
    <property type="entry name" value="GLECT"/>
    <property type="match status" value="1"/>
</dbReference>
<comment type="caution">
    <text evidence="8">The sequence shown here is derived from an EMBL/GenBank/DDBJ whole genome shotgun (WGS) entry which is preliminary data.</text>
</comment>
<evidence type="ECO:0000256" key="4">
    <source>
        <dbReference type="ARBA" id="ARBA00022734"/>
    </source>
</evidence>
<gene>
    <name evidence="8" type="ORF">CJN711_LOCUS8389</name>
    <name evidence="9" type="ORF">WKI299_LOCUS36796</name>
</gene>
<dbReference type="Pfam" id="PF20926">
    <property type="entry name" value="Htt_N-HEAT_1"/>
    <property type="match status" value="1"/>
</dbReference>
<sequence length="2962" mass="339762">MCHLILRRLSYSNKILIIGIILFFDGHWLSIYPVHGESQNAWLTNYTENILSKLIPNDEIIVRGVLVEPKFYIDLRINKDNIPFHLKSTDTMMIFNSKYKATWLSEIKLTPNPLVVNTTFMMNILIDQDESFNISFDEHTFFKYEKRESLDSVKQFNIYGNITLKSVKIIHSYREKDNSMKTLIIGIAITIVLLILVGIVAFYILRRHCIHSQPNHSSKKRHDVTINSLGSRRINELISIRPMDKLSKSLEVLKLLSTTTSETLIASNEKSRLDAVSISKEKIHHLNNIVDILCSPSLIKANNENYFKLLTASVETLFMTCDETDYDVRISAEENISKLVKNLKEINLTRIQVELHRIIKRNPNVGPRALKGALWRFAELADVIHPKKIRPFFEHLSLPFCSIAARSEDIVHEKLSDYYELIFRIIGRSINDKEIKELLSAYLANMSHESALIRRSSAACLTIICRYSRHPMGVARYLMTIAIDKLLEHHNQADSTRLVIGYLGLIKNLVQLLGINIEEFQSLTINFQQPLNSSKSIDSNEQHMSINGRQIIECIDMVCYLCLQHNDHNVVSSSLETLEIILKHTNLFDLDQSLISTQIGFIEETRVSQVLRRAYPTYQRSLIEINEQQEILVNKMHDELDATPIENNEKRTSAAKLVEQLISKFILNMDGTIKSDDESRVSIKCATLTCLSYLSTIDPFAFFDSFDYPTEVITYLLSLREHGDPPLRGACANLLAKLIQTTVHLLTISQPISSLSNSFNNSFVNQSSLVSTDSQESSRLDIQLGILAELLSAFRLCLNDNSPRVVHVALTALRTLLPVLLINSHALTIIGIELLEDSIQHSSSSYLLAKIALAQLIGDVDFRILTYLEQQQQLKKTNRAWLDRCVDVILVFLTDEDVRLRQVAASTFAKFVDRSSFLPCQWPIHFLLKWINSSCQWIYKIHHSLQHSNTSTAISNDEVQCETVSCLSTLIFDRLAQATTRIQIVGCFEGIFALLNVLTPTTIRSFFHNQYDELRLLIHFFKHPFILHDLNNLQLLLDILNLIFLNLTNDANDMADLQSTEKVFHFLIKILSIFACVVEDTVPPVPQASKINFPQLPASPQQLKKRFENSIDSRNEKDSASNDTTNLLATSKDSATALNTSSSDKDKKFTRTQLGSFGNNPSMMKLFELIRSSYQTHKSLLSSLETDRFGQLIATTLTCLKSVLNLVSIQDMSKHLEETLNYLKSTFNIDKIKTIQCTQEFLLNLHQLTANSPLPTDTKPVNVVSQIPLNNSLTNIHTITIRQPMLYLFGSRHTPSVNSDQSSENSPIRDFYLTKKQQKTIENLKRPPNRTERGKIGHYIRLFEPIVILSLKKYVNSNETDFQASVLDLLVELLLIRVNYSLLDADEHFLTHIINQLEMIEENISGYDVSSYFIYRIAEFLVMLSHDTLHSKQVIKVQDLIKHCDLLLASGHEPETHALLALEPVVFDLFLVRVKADNKELEAQRMVIVQTLLKLVRYNKALQLLTIIVDSVRNEGDKWKRLSRQIVDVLLVHLQSHAVIGPSKGQALLDIYSTQLTVLDVVSAVALRPIDPFVIAFRALANRIDINRQAMNRWLVNMNVILRCLVQNSTEDAILARWNDASSSSNGTRDETFSAALLRILHDVILRLLMNTRQSRGQIDMTLVSLTSDYIYLIIHIIDNVKQFRTIVNDFRKLLIHDETDETVHRLDSFSYLTILSDYFKLLAPYYIPLLLQWTHILNILDYTQEAWWSSMLSIPTPSSLITHLSISGQLQSYCDLICRHELYVEHLISIITHHQLLFLLFEQSDTCTYVHNLFGLIHRTSVASHLFVESIYTNWDNLFKRNKLLLSLKILRTLEGIHLDESGLLLVLLIEQFLTLPYITVLRLAELVVCRRIEMMLTFDEQTLNKQLLPKHLPLILGTLSSSSSKGNTDKKKHDVKSNEHLWALIQRLIGRMNYESNTSMDIITKDFSNLNCNDEDFVIDWVKIVHCPMDITPKIYAQMLKTVTYKKLLPFMMSQDFTWLSMPHCLILGIQIPSLWRAATSALIKKINDLCFSLPTQRLIPTEIKINDEESTPDSIYIKSLVECSNSQPYLIALIDSISIYFDTIQTNTELACQFSSGDTRDLLRFIIFSAEIIYIKISHKKAYLSWNLIESFCRCLTKTIHNPTSIIYQLFSAPDQIISCCTLAKTILAIFEYLFQRNGLIIKCKQKNQGLKSYLNLIEPDTRPFTHLLLTSFNDLNRLYELTKEINSIPYFYRHDLRRIAILLFRLPIFNSFIRIPKQFWEQNQHDIKLQFGSTDYCLSSFPADLLQHSEIMADYTERISLVGWLSRTQFQEIWVSFLASMNPTHQNNDDHEQMTNNLTKEEILETNATQCIWIRGVTTFLLNALRLNCTGNPADTTFEHRCRNKSIPFLLTDTGGQYIQTRSTLDASLSNLFTNIERSGTNDLLSYGQLSFDTIITSIQSNNALPLPANSLFDRLFSRHGLDLTSSLQILIELYVRWLTTNPNSLCLQLKYELIRSFIYLSDLFTSSQQLLNLYDLCDEYFRTWFDEDDLMISLISYGLCKSGVLLGQTNKESNELYIRLIERNFKFITKTHAYASCLFLLESHEEDLNKALIPILIQELNSDIQNSNLKINLDARLNGFILTNLFYIIENNYTNSYDLLSSLFKDDTIDINDNLTQKIISIGLERLLTLGQYPKNDIWRLYKRSITALRQSSWLNVDNLVLILARIYTLFQRTNDSANTSNNEHANEEQEMIEGSSVISSSDNIVIELVGELYERTKQSSTLPHEAILLLRPLPSLLAHIGLSDRLMNKMVLEFAASTQQLYPQILAYTVFAVFRALINAHYSSKVNEWTLLSMTGIAQRKPIRMAIWGLTCLMLSACPSHAIADSLFPLTLSRFSARFEELDNRLFLLAGREYYMQLTNIEQRRQFEQAFANESNTEKLYADLLAHIQDTVVSSS</sequence>
<dbReference type="CDD" id="cd12087">
    <property type="entry name" value="TM_EGFR-like"/>
    <property type="match status" value="1"/>
</dbReference>
<feature type="transmembrane region" description="Helical" evidence="6">
    <location>
        <begin position="183"/>
        <end position="205"/>
    </location>
</feature>
<dbReference type="Pfam" id="PF20927">
    <property type="entry name" value="Htt_C-HEAT"/>
    <property type="match status" value="2"/>
</dbReference>
<evidence type="ECO:0000256" key="3">
    <source>
        <dbReference type="ARBA" id="ARBA00022490"/>
    </source>
</evidence>
<evidence type="ECO:0000256" key="1">
    <source>
        <dbReference type="ARBA" id="ARBA00004123"/>
    </source>
</evidence>
<accession>A0A814R2R3</accession>
<name>A0A814R2R3_9BILA</name>
<evidence type="ECO:0000256" key="2">
    <source>
        <dbReference type="ARBA" id="ARBA00004496"/>
    </source>
</evidence>
<evidence type="ECO:0000313" key="9">
    <source>
        <dbReference type="EMBL" id="CAF2246759.1"/>
    </source>
</evidence>
<dbReference type="PROSITE" id="PS51304">
    <property type="entry name" value="GALECTIN"/>
    <property type="match status" value="1"/>
</dbReference>
<dbReference type="EMBL" id="CAJNRF010018031">
    <property type="protein sequence ID" value="CAF2246759.1"/>
    <property type="molecule type" value="Genomic_DNA"/>
</dbReference>
<organism evidence="8 10">
    <name type="scientific">Rotaria magnacalcarata</name>
    <dbReference type="NCBI Taxonomy" id="392030"/>
    <lineage>
        <taxon>Eukaryota</taxon>
        <taxon>Metazoa</taxon>
        <taxon>Spiralia</taxon>
        <taxon>Gnathifera</taxon>
        <taxon>Rotifera</taxon>
        <taxon>Eurotatoria</taxon>
        <taxon>Bdelloidea</taxon>
        <taxon>Philodinida</taxon>
        <taxon>Philodinidae</taxon>
        <taxon>Rotaria</taxon>
    </lineage>
</organism>
<keyword evidence="6" id="KW-0812">Transmembrane</keyword>
<dbReference type="InterPro" id="IPR016024">
    <property type="entry name" value="ARM-type_fold"/>
</dbReference>
<dbReference type="InterPro" id="IPR048412">
    <property type="entry name" value="Htt_bridge"/>
</dbReference>
<dbReference type="GO" id="GO:0030246">
    <property type="term" value="F:carbohydrate binding"/>
    <property type="evidence" value="ECO:0007669"/>
    <property type="project" value="UniProtKB-KW"/>
</dbReference>
<evidence type="ECO:0000313" key="8">
    <source>
        <dbReference type="EMBL" id="CAF1127514.1"/>
    </source>
</evidence>
<dbReference type="GO" id="GO:0005737">
    <property type="term" value="C:cytoplasm"/>
    <property type="evidence" value="ECO:0007669"/>
    <property type="project" value="UniProtKB-SubCell"/>
</dbReference>
<dbReference type="InterPro" id="IPR048413">
    <property type="entry name" value="Htt_C-HEAT_rpt"/>
</dbReference>
<dbReference type="InterPro" id="IPR028426">
    <property type="entry name" value="Huntingtin_fam"/>
</dbReference>
<reference evidence="8" key="1">
    <citation type="submission" date="2021-02" db="EMBL/GenBank/DDBJ databases">
        <authorList>
            <person name="Nowell W R."/>
        </authorList>
    </citation>
    <scope>NUCLEOTIDE SEQUENCE</scope>
</reference>
<dbReference type="InterPro" id="IPR024613">
    <property type="entry name" value="Huntingtin_N_HEAT_rpt-2"/>
</dbReference>
<dbReference type="EMBL" id="CAJNOV010003072">
    <property type="protein sequence ID" value="CAF1127514.1"/>
    <property type="molecule type" value="Genomic_DNA"/>
</dbReference>
<dbReference type="SMART" id="SM00908">
    <property type="entry name" value="Gal-bind_lectin"/>
    <property type="match status" value="1"/>
</dbReference>
<keyword evidence="4" id="KW-0430">Lectin</keyword>
<comment type="subcellular location">
    <subcellularLocation>
        <location evidence="2">Cytoplasm</location>
    </subcellularLocation>
    <subcellularLocation>
        <location evidence="1">Nucleus</location>
    </subcellularLocation>
</comment>
<dbReference type="Gene3D" id="2.60.120.200">
    <property type="match status" value="1"/>
</dbReference>
<feature type="transmembrane region" description="Helical" evidence="6">
    <location>
        <begin position="15"/>
        <end position="34"/>
    </location>
</feature>
<dbReference type="InterPro" id="IPR013320">
    <property type="entry name" value="ConA-like_dom_sf"/>
</dbReference>
<keyword evidence="5" id="KW-0539">Nucleus</keyword>
<keyword evidence="3" id="KW-0963">Cytoplasm</keyword>
<keyword evidence="6" id="KW-0472">Membrane</keyword>
<proteinExistence type="predicted"/>
<evidence type="ECO:0000256" key="6">
    <source>
        <dbReference type="SAM" id="Phobius"/>
    </source>
</evidence>
<dbReference type="Pfam" id="PF00337">
    <property type="entry name" value="Gal-bind_lectin"/>
    <property type="match status" value="1"/>
</dbReference>
<dbReference type="Proteomes" id="UP000663855">
    <property type="component" value="Unassembled WGS sequence"/>
</dbReference>
<dbReference type="InterPro" id="IPR048411">
    <property type="entry name" value="Htt_N_HEAT_rpt-1"/>
</dbReference>
<protein>
    <recommendedName>
        <fullName evidence="7">Galectin domain-containing protein</fullName>
    </recommendedName>
</protein>
<evidence type="ECO:0000313" key="10">
    <source>
        <dbReference type="Proteomes" id="UP000663855"/>
    </source>
</evidence>
<dbReference type="Pfam" id="PF12372">
    <property type="entry name" value="Htt_N-HEAT"/>
    <property type="match status" value="1"/>
</dbReference>
<dbReference type="SUPFAM" id="SSF48371">
    <property type="entry name" value="ARM repeat"/>
    <property type="match status" value="1"/>
</dbReference>
<dbReference type="SUPFAM" id="SSF49899">
    <property type="entry name" value="Concanavalin A-like lectins/glucanases"/>
    <property type="match status" value="1"/>
</dbReference>